<dbReference type="Proteomes" id="UP000186817">
    <property type="component" value="Unassembled WGS sequence"/>
</dbReference>
<sequence length="2024" mass="223777">MEYRMKKSGKRNKCSADALNRVRGLIEEMIGRLQSEAHAEADHQAFCDKEMSLASVKRDDKQSDVDKLSTKMEEARSELTLLSQQSSRLRQELADLAQSSAELDKVRQEEKVLFEKAHKDTQEGLEGLRMALQVLRTFYAKLGGSTGRSGHAARSAQKDENHETREKRKGLNGGGEAGSSALVQEAAEALPCTVTPAEYGGAQSVQAKPTQVEEDPREEAVEDLETLCQTQVFPRRADTRLQDQLERVTAEKAMQSTAEGRPDQDAATQQRWESWRDPLGSFWDELTGRRHNVATLEQENRAARDEPQQQPQVSAPASTSDGTSTMLEVLARSMTQLQDIQVKTLQKGLEEDTPESVKSTVPTLPPLSSPEGITTGITLQVKQDLIARCQDLSMMCPDGTVLAKTLTAVTSKYIAEQGDAQFRLNRNQLRPPGYRMQEGQKCPYSHDMNSLAKSERFRNNKGSEIGTKKCKLTVYWRSQLDHSNFGAKDSQGEPVWTLESLLQAAAKVAGAKASPTSPTMNVLSLRPSEEEWSQSNPVIVNLAGMEFPATIMKSCVILGIKVSMIEFAASQMRKRAMELEARESQAASEHARISTDNGVMQASKQHEVEARTADVSALQKLLNELSSDHAAAKEELDALQDFTAKLQDQCVAKPEPYEERKQRRENDINGLKEALAALDGSSQLQAGSSASVNTVFLQLGGKKLRAVWFGQRGHGHEPVEKHAMAYRSLPSAHPLAFHTGASSSGDQPQPLLLEQSPARSKAPSDPPSDFSSWHDDASSSLAPSGTARDGTMTVNPLVMRMGEHLKGKLQGMIRQRFENYIHITKHLLQAITASGHRLLDRASFRCSADIIPAYIAIPGRVWRLCLAFTKQVNLSTSEELELPIPDSRLGQLQRDWDATYGLTLDAHLELADSLRGRIWHEFSKRTLSVIEVNRVKSLLAQSSPSVSETVKLQDTSRGALSLSSARDPETPVRDVVSYYFGLRILINARSFCGNFVAKGPDGREARFFSLSEGRDYADSCLRDATQYGQGSVTWLHHNDMLTRGKMASKIRHGALAGQALKEVEWRQWRAPNPEVDSVTPPPPPKGTRLQTVTMLKGGLKICKAFHDHRGCRDRKCHLVPVCDVKGCGSKVCAFSNDSSDAIDKLPAPDSSEDGNHLFSTAFTETERMFLWSSSKRKIRGIILNRKRTGLVLARYAMAVPPIWMDAASSSKKGLLGFRPQRGPLTLSPEHVPPDQWSWAPSGYHCSLFANYTLDGIKAVLLFSMTSTTGGPCAQWDSHASRALSHPAFQPFTWPVMFDTSATYVDVKVFNGNEVLFHWVFRGYRSDADLSVQQQFCDEVLIRTACDGWFRPSIVISVFVGCKGPFAEKLQYTGSKPGTSPAAIDRFMSHARRFPAPAYEEHSLVWRNDDWRVPSPAERSMMMGLPVSAAASVSDTEPRRAQVRNSLIGNGFHLPCVMCLMCMLIAVCEAKPVVSRFCPSDQLASKVQRSLWEPGFLETFPLRLQFDRVYIPESVWTKVSRNLTQCNLWLPQAFFAFQRGRGKPWEVLPPVPLRARDRAQIFAGNSGQRYASDTSKGLDHLLKPGLGKGKEGHMAQDPTTGSSVKVVLQVDEQHLRYSVVAIWVPKEGWKFTILWGLAYGLEAAVVAFNRMPILGIAACRRMVSSAAAAYFDDELSLEFIQDTDVSQSGLHLVFGLMGSPPQAQKRFWAAADRCYLGASVHVGLAHSHGIVRVQPKASSIYKVRDKIDRALAMRQLARDDAGKLRGDIQWLFACCTGSAAKFAGPLLHRCQYGDDPSLGERDLLVLPALRALACQAPPRDINFWASHSPCTLIYSDASFEQNQLRLGWVIFAPPPLRPHGGNCSVPQAVLQEWTPRKQQIFPGEALCLLVLPLLYPDLFRGQDTLWFIDNQVAVAAAVKASSSEEDVFEIAHMSSVLRGRTLQNDIGKLAVLTCELRTTVRIAAAATDCASLDKVRVSISCNEDGTFLVYTMPDAAGTLGSRCIRWVTSTLGIFLRSYVNEASTQ</sequence>
<proteinExistence type="predicted"/>
<evidence type="ECO:0000313" key="3">
    <source>
        <dbReference type="EMBL" id="OLP80994.1"/>
    </source>
</evidence>
<feature type="region of interest" description="Disordered" evidence="2">
    <location>
        <begin position="300"/>
        <end position="322"/>
    </location>
</feature>
<accession>A0A1Q9CDH5</accession>
<organism evidence="3 4">
    <name type="scientific">Symbiodinium microadriaticum</name>
    <name type="common">Dinoflagellate</name>
    <name type="synonym">Zooxanthella microadriatica</name>
    <dbReference type="NCBI Taxonomy" id="2951"/>
    <lineage>
        <taxon>Eukaryota</taxon>
        <taxon>Sar</taxon>
        <taxon>Alveolata</taxon>
        <taxon>Dinophyceae</taxon>
        <taxon>Suessiales</taxon>
        <taxon>Symbiodiniaceae</taxon>
        <taxon>Symbiodinium</taxon>
    </lineage>
</organism>
<protein>
    <submittedName>
        <fullName evidence="3">Uncharacterized protein</fullName>
    </submittedName>
</protein>
<evidence type="ECO:0000256" key="1">
    <source>
        <dbReference type="SAM" id="Coils"/>
    </source>
</evidence>
<gene>
    <name evidence="3" type="ORF">AK812_SmicGene38523</name>
</gene>
<dbReference type="OrthoDB" id="411962at2759"/>
<keyword evidence="4" id="KW-1185">Reference proteome</keyword>
<evidence type="ECO:0000313" key="4">
    <source>
        <dbReference type="Proteomes" id="UP000186817"/>
    </source>
</evidence>
<feature type="coiled-coil region" evidence="1">
    <location>
        <begin position="58"/>
        <end position="109"/>
    </location>
</feature>
<feature type="coiled-coil region" evidence="1">
    <location>
        <begin position="615"/>
        <end position="649"/>
    </location>
</feature>
<feature type="compositionally biased region" description="Polar residues" evidence="2">
    <location>
        <begin position="313"/>
        <end position="322"/>
    </location>
</feature>
<feature type="region of interest" description="Disordered" evidence="2">
    <location>
        <begin position="145"/>
        <end position="180"/>
    </location>
</feature>
<evidence type="ECO:0000256" key="2">
    <source>
        <dbReference type="SAM" id="MobiDB-lite"/>
    </source>
</evidence>
<feature type="compositionally biased region" description="Basic and acidic residues" evidence="2">
    <location>
        <begin position="156"/>
        <end position="166"/>
    </location>
</feature>
<feature type="region of interest" description="Disordered" evidence="2">
    <location>
        <begin position="756"/>
        <end position="791"/>
    </location>
</feature>
<dbReference type="EMBL" id="LSRX01001324">
    <property type="protein sequence ID" value="OLP80994.1"/>
    <property type="molecule type" value="Genomic_DNA"/>
</dbReference>
<comment type="caution">
    <text evidence="3">The sequence shown here is derived from an EMBL/GenBank/DDBJ whole genome shotgun (WGS) entry which is preliminary data.</text>
</comment>
<feature type="region of interest" description="Disordered" evidence="2">
    <location>
        <begin position="346"/>
        <end position="371"/>
    </location>
</feature>
<keyword evidence="1" id="KW-0175">Coiled coil</keyword>
<reference evidence="3 4" key="1">
    <citation type="submission" date="2016-02" db="EMBL/GenBank/DDBJ databases">
        <title>Genome analysis of coral dinoflagellate symbionts highlights evolutionary adaptations to a symbiotic lifestyle.</title>
        <authorList>
            <person name="Aranda M."/>
            <person name="Li Y."/>
            <person name="Liew Y.J."/>
            <person name="Baumgarten S."/>
            <person name="Simakov O."/>
            <person name="Wilson M."/>
            <person name="Piel J."/>
            <person name="Ashoor H."/>
            <person name="Bougouffa S."/>
            <person name="Bajic V.B."/>
            <person name="Ryu T."/>
            <person name="Ravasi T."/>
            <person name="Bayer T."/>
            <person name="Micklem G."/>
            <person name="Kim H."/>
            <person name="Bhak J."/>
            <person name="Lajeunesse T.C."/>
            <person name="Voolstra C.R."/>
        </authorList>
    </citation>
    <scope>NUCLEOTIDE SEQUENCE [LARGE SCALE GENOMIC DNA]</scope>
    <source>
        <strain evidence="3 4">CCMP2467</strain>
    </source>
</reference>
<name>A0A1Q9CDH5_SYMMI</name>